<dbReference type="PROSITE" id="PS50878">
    <property type="entry name" value="RT_POL"/>
    <property type="match status" value="1"/>
</dbReference>
<dbReference type="GeneID" id="140703078"/>
<sequence>MIRNKKLKDMTLEDWTLRSKGVQHATEEEWRTSTSSSRADEVDGPKPKGRSAVDVPGSERKVRCWKEKYCIGTWNVRSMNLGKLEVVKQEMARINIDILGISELKWMGMGDFNSDDYHVYYCGQESRRRNGVALIVNKRVGKAVMGYNLKNDRMMSIRIQGRPFNITIIQVYAPTSIAEETETEQFYEDLQHLLELTPKKDVLLILGDWNAKVGSQEIKGTTEKFGLGVQNEAGQRLIEFCQENKLVITNTLFQQHKRQLYTWKSPDGQHRNQIDYILCSQRWRSSIQSAKTRPGADCGSDHQLLIAKLQLKLKKAGKTTGLVMYNLNQISYEYTVEVKNRFKELDLVDRVPEELWIEACNTVQEAATKTIPKKRKCKKAKWLSNEALQIAEKRRETKCRGDRESYRKLNADFQRIARRDKRAFLNEQCKEIEKNNRKGKTRDLFRKIGDIRGKFCAKMDMIKDKNGRDLTEAEDNKKRWQEYTEELYQKVLDIPDNPDNIVADLEPDILESEVKWALDSLANNKASGGDGIPVELFKILKDDAVKVLHSICQQVWKTQQWPEDWKRSVYIPIPKKGSAKECSNYRTIALISHASEVMLKIIQGRLQQYGDRELPEVQAGFRRGRGTRDQIANMRWIMEKAREFQKNIYFCFIDYAKAFDCVDHSKLWQVLKEIGVPDHLIHLLRNLYSSIRAAHQQPEAGLLTSRIE</sequence>
<dbReference type="Gene3D" id="3.60.10.10">
    <property type="entry name" value="Endonuclease/exonuclease/phosphatase"/>
    <property type="match status" value="1"/>
</dbReference>
<keyword evidence="3" id="KW-1185">Reference proteome</keyword>
<feature type="region of interest" description="Disordered" evidence="1">
    <location>
        <begin position="20"/>
        <end position="57"/>
    </location>
</feature>
<evidence type="ECO:0000313" key="3">
    <source>
        <dbReference type="Proteomes" id="UP001652642"/>
    </source>
</evidence>
<protein>
    <recommendedName>
        <fullName evidence="2">Reverse transcriptase domain-containing protein</fullName>
    </recommendedName>
</protein>
<dbReference type="InterPro" id="IPR000477">
    <property type="entry name" value="RT_dom"/>
</dbReference>
<dbReference type="InterPro" id="IPR005135">
    <property type="entry name" value="Endo/exonuclease/phosphatase"/>
</dbReference>
<dbReference type="Pfam" id="PF03372">
    <property type="entry name" value="Exo_endo_phos"/>
    <property type="match status" value="1"/>
</dbReference>
<reference evidence="4" key="2">
    <citation type="submission" date="2025-08" db="UniProtKB">
        <authorList>
            <consortium name="RefSeq"/>
        </authorList>
    </citation>
    <scope>IDENTIFICATION</scope>
</reference>
<evidence type="ECO:0000313" key="4">
    <source>
        <dbReference type="RefSeq" id="XP_072841685.1"/>
    </source>
</evidence>
<feature type="domain" description="Reverse transcriptase" evidence="2">
    <location>
        <begin position="554"/>
        <end position="708"/>
    </location>
</feature>
<dbReference type="SUPFAM" id="SSF56219">
    <property type="entry name" value="DNase I-like"/>
    <property type="match status" value="1"/>
</dbReference>
<dbReference type="CDD" id="cd09076">
    <property type="entry name" value="L1-EN"/>
    <property type="match status" value="1"/>
</dbReference>
<dbReference type="Proteomes" id="UP001652642">
    <property type="component" value="Chromosome 1"/>
</dbReference>
<dbReference type="InterPro" id="IPR036691">
    <property type="entry name" value="Endo/exonu/phosph_ase_sf"/>
</dbReference>
<name>A0ABM5F8G0_9SAUR</name>
<dbReference type="RefSeq" id="XP_072841685.1">
    <property type="nucleotide sequence ID" value="XM_072985584.1"/>
</dbReference>
<reference evidence="3" key="1">
    <citation type="submission" date="2025-05" db="UniProtKB">
        <authorList>
            <consortium name="RefSeq"/>
        </authorList>
    </citation>
    <scope>NUCLEOTIDE SEQUENCE [LARGE SCALE GENOMIC DNA]</scope>
</reference>
<evidence type="ECO:0000256" key="1">
    <source>
        <dbReference type="SAM" id="MobiDB-lite"/>
    </source>
</evidence>
<organism evidence="3 4">
    <name type="scientific">Pogona vitticeps</name>
    <name type="common">central bearded dragon</name>
    <dbReference type="NCBI Taxonomy" id="103695"/>
    <lineage>
        <taxon>Eukaryota</taxon>
        <taxon>Metazoa</taxon>
        <taxon>Chordata</taxon>
        <taxon>Craniata</taxon>
        <taxon>Vertebrata</taxon>
        <taxon>Euteleostomi</taxon>
        <taxon>Lepidosauria</taxon>
        <taxon>Squamata</taxon>
        <taxon>Bifurcata</taxon>
        <taxon>Unidentata</taxon>
        <taxon>Episquamata</taxon>
        <taxon>Toxicofera</taxon>
        <taxon>Iguania</taxon>
        <taxon>Acrodonta</taxon>
        <taxon>Agamidae</taxon>
        <taxon>Amphibolurinae</taxon>
        <taxon>Pogona</taxon>
    </lineage>
</organism>
<dbReference type="PANTHER" id="PTHR47027">
    <property type="entry name" value="REVERSE TRANSCRIPTASE DOMAIN-CONTAINING PROTEIN"/>
    <property type="match status" value="1"/>
</dbReference>
<dbReference type="Pfam" id="PF00078">
    <property type="entry name" value="RVT_1"/>
    <property type="match status" value="1"/>
</dbReference>
<gene>
    <name evidence="4" type="primary">LOC140703078</name>
</gene>
<accession>A0ABM5F8G0</accession>
<dbReference type="CDD" id="cd01650">
    <property type="entry name" value="RT_nLTR_like"/>
    <property type="match status" value="1"/>
</dbReference>
<dbReference type="PANTHER" id="PTHR47027:SF8">
    <property type="entry name" value="RIBONUCLEASE H"/>
    <property type="match status" value="1"/>
</dbReference>
<proteinExistence type="predicted"/>
<evidence type="ECO:0000259" key="2">
    <source>
        <dbReference type="PROSITE" id="PS50878"/>
    </source>
</evidence>